<protein>
    <submittedName>
        <fullName evidence="2">Alpha/beta fold hydrolase</fullName>
    </submittedName>
</protein>
<dbReference type="GO" id="GO:0016787">
    <property type="term" value="F:hydrolase activity"/>
    <property type="evidence" value="ECO:0007669"/>
    <property type="project" value="UniProtKB-KW"/>
</dbReference>
<reference evidence="3" key="1">
    <citation type="journal article" date="2019" name="Int. J. Syst. Evol. Microbiol.">
        <title>The Global Catalogue of Microorganisms (GCM) 10K type strain sequencing project: providing services to taxonomists for standard genome sequencing and annotation.</title>
        <authorList>
            <consortium name="The Broad Institute Genomics Platform"/>
            <consortium name="The Broad Institute Genome Sequencing Center for Infectious Disease"/>
            <person name="Wu L."/>
            <person name="Ma J."/>
        </authorList>
    </citation>
    <scope>NUCLEOTIDE SEQUENCE [LARGE SCALE GENOMIC DNA]</scope>
    <source>
        <strain evidence="3">KCTC 42911</strain>
    </source>
</reference>
<evidence type="ECO:0000313" key="2">
    <source>
        <dbReference type="EMBL" id="MFC3615466.1"/>
    </source>
</evidence>
<dbReference type="PANTHER" id="PTHR43798:SF29">
    <property type="entry name" value="AB HYDROLASE-1 DOMAIN-CONTAINING PROTEIN"/>
    <property type="match status" value="1"/>
</dbReference>
<dbReference type="InterPro" id="IPR000073">
    <property type="entry name" value="AB_hydrolase_1"/>
</dbReference>
<evidence type="ECO:0000313" key="3">
    <source>
        <dbReference type="Proteomes" id="UP001595629"/>
    </source>
</evidence>
<dbReference type="Pfam" id="PF12697">
    <property type="entry name" value="Abhydrolase_6"/>
    <property type="match status" value="1"/>
</dbReference>
<keyword evidence="3" id="KW-1185">Reference proteome</keyword>
<comment type="caution">
    <text evidence="2">The sequence shown here is derived from an EMBL/GenBank/DDBJ whole genome shotgun (WGS) entry which is preliminary data.</text>
</comment>
<evidence type="ECO:0000259" key="1">
    <source>
        <dbReference type="Pfam" id="PF12697"/>
    </source>
</evidence>
<dbReference type="PRINTS" id="PR00111">
    <property type="entry name" value="ABHYDROLASE"/>
</dbReference>
<name>A0ABV7TIQ9_9RHOB</name>
<keyword evidence="2" id="KW-0378">Hydrolase</keyword>
<sequence length="235" mass="25848">MTEPVVLLPGMMCDARLYHHQMLHLSRERAVTIAPITQGERVEEIASGLLDQLPKRFALAGLSMGGIVAMEILRRAPDRVTRICLMDTDALADTPQIAAAREPMIVGARAGRLDEVMKQAIRPEFLAPGAGRVAVLEQVMEMARDLGPEVFVRQSRALQRRPDQQGTLRKIRVPAMVLCGAHDGLTPVKRHSFMAELIDGAELRVIDEAGHIPTLETPEAVTAALRDWLAMARQS</sequence>
<dbReference type="Gene3D" id="3.40.50.1820">
    <property type="entry name" value="alpha/beta hydrolase"/>
    <property type="match status" value="1"/>
</dbReference>
<dbReference type="SUPFAM" id="SSF53474">
    <property type="entry name" value="alpha/beta-Hydrolases"/>
    <property type="match status" value="1"/>
</dbReference>
<feature type="domain" description="AB hydrolase-1" evidence="1">
    <location>
        <begin position="5"/>
        <end position="223"/>
    </location>
</feature>
<dbReference type="InterPro" id="IPR029058">
    <property type="entry name" value="AB_hydrolase_fold"/>
</dbReference>
<accession>A0ABV7TIQ9</accession>
<dbReference type="PANTHER" id="PTHR43798">
    <property type="entry name" value="MONOACYLGLYCEROL LIPASE"/>
    <property type="match status" value="1"/>
</dbReference>
<dbReference type="RefSeq" id="WP_386736735.1">
    <property type="nucleotide sequence ID" value="NZ_JBHRXI010000017.1"/>
</dbReference>
<dbReference type="InterPro" id="IPR050266">
    <property type="entry name" value="AB_hydrolase_sf"/>
</dbReference>
<organism evidence="2 3">
    <name type="scientific">Lutimaribacter marinistellae</name>
    <dbReference type="NCBI Taxonomy" id="1820329"/>
    <lineage>
        <taxon>Bacteria</taxon>
        <taxon>Pseudomonadati</taxon>
        <taxon>Pseudomonadota</taxon>
        <taxon>Alphaproteobacteria</taxon>
        <taxon>Rhodobacterales</taxon>
        <taxon>Roseobacteraceae</taxon>
        <taxon>Lutimaribacter</taxon>
    </lineage>
</organism>
<gene>
    <name evidence="2" type="ORF">ACFORG_17050</name>
</gene>
<dbReference type="Proteomes" id="UP001595629">
    <property type="component" value="Unassembled WGS sequence"/>
</dbReference>
<proteinExistence type="predicted"/>
<dbReference type="EMBL" id="JBHRXI010000017">
    <property type="protein sequence ID" value="MFC3615466.1"/>
    <property type="molecule type" value="Genomic_DNA"/>
</dbReference>